<dbReference type="Gene3D" id="3.40.630.30">
    <property type="match status" value="1"/>
</dbReference>
<evidence type="ECO:0000259" key="1">
    <source>
        <dbReference type="PROSITE" id="PS51186"/>
    </source>
</evidence>
<dbReference type="AlphaFoldDB" id="A0A3E4LJG8"/>
<gene>
    <name evidence="2" type="ORF">DXD17_12990</name>
</gene>
<dbReference type="Proteomes" id="UP000260793">
    <property type="component" value="Unassembled WGS sequence"/>
</dbReference>
<dbReference type="EMBL" id="QSQN01000044">
    <property type="protein sequence ID" value="RGK37192.1"/>
    <property type="molecule type" value="Genomic_DNA"/>
</dbReference>
<accession>A0A3E4LJG8</accession>
<comment type="caution">
    <text evidence="2">The sequence shown here is derived from an EMBL/GenBank/DDBJ whole genome shotgun (WGS) entry which is preliminary data.</text>
</comment>
<dbReference type="InterPro" id="IPR000182">
    <property type="entry name" value="GNAT_dom"/>
</dbReference>
<proteinExistence type="predicted"/>
<dbReference type="GO" id="GO:0016747">
    <property type="term" value="F:acyltransferase activity, transferring groups other than amino-acyl groups"/>
    <property type="evidence" value="ECO:0007669"/>
    <property type="project" value="InterPro"/>
</dbReference>
<reference evidence="2 3" key="1">
    <citation type="submission" date="2018-08" db="EMBL/GenBank/DDBJ databases">
        <title>A genome reference for cultivated species of the human gut microbiota.</title>
        <authorList>
            <person name="Zou Y."/>
            <person name="Xue W."/>
            <person name="Luo G."/>
        </authorList>
    </citation>
    <scope>NUCLEOTIDE SEQUENCE [LARGE SCALE GENOMIC DNA]</scope>
    <source>
        <strain evidence="2 3">TF11-7</strain>
    </source>
</reference>
<sequence length="185" mass="22134">MKIMLRFVNARNDKKRLNEIKSLYDEAFPKEEQIPFWILRKAGRTSTADLMQVYDDDILVGFIHLVYFEDVVYLYYFAIEPDERGQGYGSRILQALRRRFSARRIILNIEVVDENCDNYEERKKRKEFYLKNGFQEAGYSTKEYGVEYEMLYLGGKVSYEEFLALIRKYFGRTLALMVKKNFKKA</sequence>
<name>A0A3E4LJG8_9FIRM</name>
<evidence type="ECO:0000313" key="2">
    <source>
        <dbReference type="EMBL" id="RGK37192.1"/>
    </source>
</evidence>
<dbReference type="PROSITE" id="PS51186">
    <property type="entry name" value="GNAT"/>
    <property type="match status" value="1"/>
</dbReference>
<organism evidence="2 3">
    <name type="scientific">[Ruminococcus] lactaris</name>
    <dbReference type="NCBI Taxonomy" id="46228"/>
    <lineage>
        <taxon>Bacteria</taxon>
        <taxon>Bacillati</taxon>
        <taxon>Bacillota</taxon>
        <taxon>Clostridia</taxon>
        <taxon>Lachnospirales</taxon>
        <taxon>Lachnospiraceae</taxon>
        <taxon>Mediterraneibacter</taxon>
    </lineage>
</organism>
<protein>
    <submittedName>
        <fullName evidence="2">N-acetyltransferase</fullName>
    </submittedName>
</protein>
<dbReference type="InterPro" id="IPR016181">
    <property type="entry name" value="Acyl_CoA_acyltransferase"/>
</dbReference>
<feature type="domain" description="N-acetyltransferase" evidence="1">
    <location>
        <begin position="3"/>
        <end position="155"/>
    </location>
</feature>
<dbReference type="SUPFAM" id="SSF55729">
    <property type="entry name" value="Acyl-CoA N-acyltransferases (Nat)"/>
    <property type="match status" value="1"/>
</dbReference>
<dbReference type="RefSeq" id="WP_117688654.1">
    <property type="nucleotide sequence ID" value="NZ_CAJMJQ010000032.1"/>
</dbReference>
<keyword evidence="2" id="KW-0808">Transferase</keyword>
<dbReference type="CDD" id="cd04301">
    <property type="entry name" value="NAT_SF"/>
    <property type="match status" value="1"/>
</dbReference>
<dbReference type="Pfam" id="PF13508">
    <property type="entry name" value="Acetyltransf_7"/>
    <property type="match status" value="1"/>
</dbReference>
<evidence type="ECO:0000313" key="3">
    <source>
        <dbReference type="Proteomes" id="UP000260793"/>
    </source>
</evidence>